<dbReference type="SUPFAM" id="SSF52540">
    <property type="entry name" value="P-loop containing nucleoside triphosphate hydrolases"/>
    <property type="match status" value="1"/>
</dbReference>
<dbReference type="PANTHER" id="PTHR33540:SF2">
    <property type="entry name" value="TRNA THREONYLCARBAMOYLADENOSINE BIOSYNTHESIS PROTEIN TSAE"/>
    <property type="match status" value="1"/>
</dbReference>
<dbReference type="AlphaFoldDB" id="A0A4S4N8F9"/>
<evidence type="ECO:0000256" key="4">
    <source>
        <dbReference type="ARBA" id="ARBA00022490"/>
    </source>
</evidence>
<organism evidence="11 12">
    <name type="scientific">Aliishimia ponticola</name>
    <dbReference type="NCBI Taxonomy" id="2499833"/>
    <lineage>
        <taxon>Bacteria</taxon>
        <taxon>Pseudomonadati</taxon>
        <taxon>Pseudomonadota</taxon>
        <taxon>Alphaproteobacteria</taxon>
        <taxon>Rhodobacterales</taxon>
        <taxon>Paracoccaceae</taxon>
        <taxon>Aliishimia</taxon>
    </lineage>
</organism>
<keyword evidence="5" id="KW-0819">tRNA processing</keyword>
<dbReference type="GO" id="GO:0005524">
    <property type="term" value="F:ATP binding"/>
    <property type="evidence" value="ECO:0007669"/>
    <property type="project" value="UniProtKB-KW"/>
</dbReference>
<sequence length="158" mass="17377">MCSDLFDIVLSTPDATANLAQQIGSRLHVGDTLLLTGDIGAGKTHFARALIQSLQDHPEDVPSPTFTLVQTYDTRKGEVWHADLYRLSGPDEIIELGLLDAFDTAICLVEWPDRLGDDAPPSALHLNFTQMDVPDTRRIKASGARDKWADKLEGITHD</sequence>
<keyword evidence="11" id="KW-0808">Transferase</keyword>
<evidence type="ECO:0000256" key="1">
    <source>
        <dbReference type="ARBA" id="ARBA00004496"/>
    </source>
</evidence>
<keyword evidence="7" id="KW-0547">Nucleotide-binding</keyword>
<comment type="caution">
    <text evidence="11">The sequence shown here is derived from an EMBL/GenBank/DDBJ whole genome shotgun (WGS) entry which is preliminary data.</text>
</comment>
<evidence type="ECO:0000313" key="12">
    <source>
        <dbReference type="Proteomes" id="UP000306602"/>
    </source>
</evidence>
<keyword evidence="9" id="KW-0460">Magnesium</keyword>
<dbReference type="PANTHER" id="PTHR33540">
    <property type="entry name" value="TRNA THREONYLCARBAMOYLADENOSINE BIOSYNTHESIS PROTEIN TSAE"/>
    <property type="match status" value="1"/>
</dbReference>
<evidence type="ECO:0000256" key="10">
    <source>
        <dbReference type="ARBA" id="ARBA00032441"/>
    </source>
</evidence>
<keyword evidence="4" id="KW-0963">Cytoplasm</keyword>
<evidence type="ECO:0000313" key="11">
    <source>
        <dbReference type="EMBL" id="THH34627.1"/>
    </source>
</evidence>
<keyword evidence="6" id="KW-0479">Metal-binding</keyword>
<dbReference type="NCBIfam" id="TIGR00150">
    <property type="entry name" value="T6A_YjeE"/>
    <property type="match status" value="1"/>
</dbReference>
<dbReference type="GO" id="GO:0005737">
    <property type="term" value="C:cytoplasm"/>
    <property type="evidence" value="ECO:0007669"/>
    <property type="project" value="UniProtKB-SubCell"/>
</dbReference>
<evidence type="ECO:0000256" key="2">
    <source>
        <dbReference type="ARBA" id="ARBA00007599"/>
    </source>
</evidence>
<dbReference type="OrthoDB" id="9800307at2"/>
<name>A0A4S4N8F9_9RHOB</name>
<keyword evidence="8" id="KW-0067">ATP-binding</keyword>
<evidence type="ECO:0000256" key="5">
    <source>
        <dbReference type="ARBA" id="ARBA00022694"/>
    </source>
</evidence>
<dbReference type="GO" id="GO:0016740">
    <property type="term" value="F:transferase activity"/>
    <property type="evidence" value="ECO:0007669"/>
    <property type="project" value="UniProtKB-KW"/>
</dbReference>
<keyword evidence="12" id="KW-1185">Reference proteome</keyword>
<dbReference type="InterPro" id="IPR027417">
    <property type="entry name" value="P-loop_NTPase"/>
</dbReference>
<dbReference type="GO" id="GO:0046872">
    <property type="term" value="F:metal ion binding"/>
    <property type="evidence" value="ECO:0007669"/>
    <property type="project" value="UniProtKB-KW"/>
</dbReference>
<dbReference type="Pfam" id="PF02367">
    <property type="entry name" value="TsaE"/>
    <property type="match status" value="1"/>
</dbReference>
<dbReference type="Gene3D" id="3.40.50.300">
    <property type="entry name" value="P-loop containing nucleotide triphosphate hydrolases"/>
    <property type="match status" value="1"/>
</dbReference>
<dbReference type="InterPro" id="IPR003442">
    <property type="entry name" value="T6A_TsaE"/>
</dbReference>
<comment type="subcellular location">
    <subcellularLocation>
        <location evidence="1">Cytoplasm</location>
    </subcellularLocation>
</comment>
<accession>A0A4S4N8F9</accession>
<evidence type="ECO:0000256" key="6">
    <source>
        <dbReference type="ARBA" id="ARBA00022723"/>
    </source>
</evidence>
<evidence type="ECO:0000256" key="8">
    <source>
        <dbReference type="ARBA" id="ARBA00022840"/>
    </source>
</evidence>
<evidence type="ECO:0000256" key="3">
    <source>
        <dbReference type="ARBA" id="ARBA00019010"/>
    </source>
</evidence>
<gene>
    <name evidence="11" type="primary">tsaE</name>
    <name evidence="11" type="ORF">E4Z66_16760</name>
</gene>
<dbReference type="Proteomes" id="UP000306602">
    <property type="component" value="Unassembled WGS sequence"/>
</dbReference>
<evidence type="ECO:0000256" key="7">
    <source>
        <dbReference type="ARBA" id="ARBA00022741"/>
    </source>
</evidence>
<reference evidence="11 12" key="1">
    <citation type="submission" date="2019-04" db="EMBL/GenBank/DDBJ databases">
        <title>Shimia ponticola sp. nov., isolated from seawater.</title>
        <authorList>
            <person name="Kim Y.-O."/>
            <person name="Yoon J.-H."/>
        </authorList>
    </citation>
    <scope>NUCLEOTIDE SEQUENCE [LARGE SCALE GENOMIC DNA]</scope>
    <source>
        <strain evidence="11 12">MYP11</strain>
    </source>
</reference>
<protein>
    <recommendedName>
        <fullName evidence="3">tRNA threonylcarbamoyladenosine biosynthesis protein TsaE</fullName>
    </recommendedName>
    <alternativeName>
        <fullName evidence="10">t(6)A37 threonylcarbamoyladenosine biosynthesis protein TsaE</fullName>
    </alternativeName>
</protein>
<proteinExistence type="inferred from homology"/>
<dbReference type="EMBL" id="SRKY01000005">
    <property type="protein sequence ID" value="THH34627.1"/>
    <property type="molecule type" value="Genomic_DNA"/>
</dbReference>
<dbReference type="RefSeq" id="WP_136464213.1">
    <property type="nucleotide sequence ID" value="NZ_SRKY01000005.1"/>
</dbReference>
<dbReference type="GO" id="GO:0002949">
    <property type="term" value="P:tRNA threonylcarbamoyladenosine modification"/>
    <property type="evidence" value="ECO:0007669"/>
    <property type="project" value="InterPro"/>
</dbReference>
<comment type="similarity">
    <text evidence="2">Belongs to the TsaE family.</text>
</comment>
<evidence type="ECO:0000256" key="9">
    <source>
        <dbReference type="ARBA" id="ARBA00022842"/>
    </source>
</evidence>